<keyword evidence="5" id="KW-1185">Reference proteome</keyword>
<dbReference type="RefSeq" id="WP_048547579.1">
    <property type="nucleotide sequence ID" value="NZ_HF571038.1"/>
</dbReference>
<gene>
    <name evidence="4" type="ORF">BN13_870010</name>
</gene>
<evidence type="ECO:0000313" key="4">
    <source>
        <dbReference type="EMBL" id="CCI54876.1"/>
    </source>
</evidence>
<dbReference type="GO" id="GO:0016757">
    <property type="term" value="F:glycosyltransferase activity"/>
    <property type="evidence" value="ECO:0007669"/>
    <property type="project" value="UniProtKB-KW"/>
</dbReference>
<name>A0A077MC30_9MICO</name>
<dbReference type="Pfam" id="PF00534">
    <property type="entry name" value="Glycos_transf_1"/>
    <property type="match status" value="1"/>
</dbReference>
<comment type="caution">
    <text evidence="4">The sequence shown here is derived from an EMBL/GenBank/DDBJ whole genome shotgun (WGS) entry which is preliminary data.</text>
</comment>
<proteinExistence type="predicted"/>
<dbReference type="Proteomes" id="UP000035720">
    <property type="component" value="Unassembled WGS sequence"/>
</dbReference>
<keyword evidence="2" id="KW-0808">Transferase</keyword>
<dbReference type="PANTHER" id="PTHR12526:SF510">
    <property type="entry name" value="D-INOSITOL 3-PHOSPHATE GLYCOSYLTRANSFERASE"/>
    <property type="match status" value="1"/>
</dbReference>
<dbReference type="SUPFAM" id="SSF53756">
    <property type="entry name" value="UDP-Glycosyltransferase/glycogen phosphorylase"/>
    <property type="match status" value="1"/>
</dbReference>
<dbReference type="InterPro" id="IPR001296">
    <property type="entry name" value="Glyco_trans_1"/>
</dbReference>
<dbReference type="EMBL" id="CAJC01000202">
    <property type="protein sequence ID" value="CCI54876.1"/>
    <property type="molecule type" value="Genomic_DNA"/>
</dbReference>
<evidence type="ECO:0000256" key="1">
    <source>
        <dbReference type="ARBA" id="ARBA00022676"/>
    </source>
</evidence>
<protein>
    <recommendedName>
        <fullName evidence="3">Glycosyl transferase family 1 domain-containing protein</fullName>
    </recommendedName>
</protein>
<evidence type="ECO:0000313" key="5">
    <source>
        <dbReference type="Proteomes" id="UP000035720"/>
    </source>
</evidence>
<accession>A0A077MC30</accession>
<evidence type="ECO:0000259" key="3">
    <source>
        <dbReference type="Pfam" id="PF00534"/>
    </source>
</evidence>
<keyword evidence="1" id="KW-0328">Glycosyltransferase</keyword>
<reference evidence="4 5" key="1">
    <citation type="journal article" date="2013" name="ISME J.">
        <title>A metabolic model for members of the genus Tetrasphaera involved in enhanced biological phosphorus removal.</title>
        <authorList>
            <person name="Kristiansen R."/>
            <person name="Nguyen H.T.T."/>
            <person name="Saunders A.M."/>
            <person name="Nielsen J.L."/>
            <person name="Wimmer R."/>
            <person name="Le V.Q."/>
            <person name="McIlroy S.J."/>
            <person name="Petrovski S."/>
            <person name="Seviour R.J."/>
            <person name="Calteau A."/>
            <person name="Nielsen K.L."/>
            <person name="Nielsen P.H."/>
        </authorList>
    </citation>
    <scope>NUCLEOTIDE SEQUENCE [LARGE SCALE GENOMIC DNA]</scope>
    <source>
        <strain evidence="4 5">Ben 74</strain>
    </source>
</reference>
<sequence>MTSTPVTRPREVVILAEDAGGAAYVGYVWSLATAGQDVRATLAHTAKRALRGLPPNVKQVHLGAGAAGADLAPARRLVAALESNPALAKAFAAADEIVVPDGRARAVEKLAKKPNLVVRDWHRFLADLADQRRRDLLRAHVGGAKGRAGLAELLDEALSAPYRSPETTEAIGRAATDLLGSSGYRELGDLAPALATLSPAERAANGIAALLRIAELSLGSGSKPGDADAAREAFDAAMERTERGDLSGAVRLVTLGLRLVFHSELHADGQRSRIVDDPDAVLTPWRESRFGRYAAELAAARPAPSATPPDVPAHVPTDVPAELPAEPKIVVLAGAYGSFYQPVLDVLRAAGHDPELVPSDDLGPMLARRDPTEQIVGEWLRLADPARWGDLPADRGAARQLDVLSARLAGADVVFADWCDPGSVFASYLAPPAARLVVRMHRVDATKAWAQMVRWPRVAEVLLVSRHVEAFVAPQLAAIGSDGEREPLPTRLTVVNNIIYVERYRKTKTTGSHRRIAMVGWGRRVKDPIFAVEILRELLADDPSWRLHLIGRDFADSALVPVADYLARFRELTAKPVLRDAIVYVGFTRRLEEALSECGFALSTSVVEGWPVGVVEAAVSGCVPVIRDWPQVAARDGARTIYADTPDWVVSSPREAADRIRAYADPVAWAMESRRSRAAADALSAAGATSQEYLDAILGARP</sequence>
<dbReference type="AlphaFoldDB" id="A0A077MC30"/>
<evidence type="ECO:0000256" key="2">
    <source>
        <dbReference type="ARBA" id="ARBA00022679"/>
    </source>
</evidence>
<dbReference type="OrthoDB" id="6713581at2"/>
<dbReference type="Gene3D" id="3.40.50.2000">
    <property type="entry name" value="Glycogen Phosphorylase B"/>
    <property type="match status" value="1"/>
</dbReference>
<dbReference type="STRING" id="1193518.BN13_870010"/>
<organism evidence="4 5">
    <name type="scientific">Nostocoides jenkinsii Ben 74</name>
    <dbReference type="NCBI Taxonomy" id="1193518"/>
    <lineage>
        <taxon>Bacteria</taxon>
        <taxon>Bacillati</taxon>
        <taxon>Actinomycetota</taxon>
        <taxon>Actinomycetes</taxon>
        <taxon>Micrococcales</taxon>
        <taxon>Intrasporangiaceae</taxon>
        <taxon>Nostocoides</taxon>
    </lineage>
</organism>
<feature type="domain" description="Glycosyl transferase family 1" evidence="3">
    <location>
        <begin position="512"/>
        <end position="628"/>
    </location>
</feature>
<dbReference type="PANTHER" id="PTHR12526">
    <property type="entry name" value="GLYCOSYLTRANSFERASE"/>
    <property type="match status" value="1"/>
</dbReference>